<dbReference type="InterPro" id="IPR011256">
    <property type="entry name" value="Reg_factor_effector_dom_sf"/>
</dbReference>
<protein>
    <recommendedName>
        <fullName evidence="4">Testis-expressed sequence 264 protein</fullName>
    </recommendedName>
</protein>
<dbReference type="GO" id="GO:0005634">
    <property type="term" value="C:nucleus"/>
    <property type="evidence" value="ECO:0000318"/>
    <property type="project" value="GO_Central"/>
</dbReference>
<dbReference type="PANTHER" id="PTHR15949">
    <property type="entry name" value="TESTIS-EXPRESSED PROTEIN 264"/>
    <property type="match status" value="1"/>
</dbReference>
<dbReference type="SUPFAM" id="SSF55136">
    <property type="entry name" value="Probable bacterial effector-binding domain"/>
    <property type="match status" value="1"/>
</dbReference>
<dbReference type="GO" id="GO:0061709">
    <property type="term" value="P:reticulophagy"/>
    <property type="evidence" value="ECO:0000318"/>
    <property type="project" value="GO_Central"/>
</dbReference>
<dbReference type="GeneID" id="594801"/>
<dbReference type="InParanoid" id="A0A7M7NPF0"/>
<reference evidence="3" key="1">
    <citation type="submission" date="2015-02" db="EMBL/GenBank/DDBJ databases">
        <title>Genome sequencing for Strongylocentrotus purpuratus.</title>
        <authorList>
            <person name="Murali S."/>
            <person name="Liu Y."/>
            <person name="Vee V."/>
            <person name="English A."/>
            <person name="Wang M."/>
            <person name="Skinner E."/>
            <person name="Han Y."/>
            <person name="Muzny D.M."/>
            <person name="Worley K.C."/>
            <person name="Gibbs R.A."/>
        </authorList>
    </citation>
    <scope>NUCLEOTIDE SEQUENCE</scope>
</reference>
<keyword evidence="3" id="KW-1185">Reference proteome</keyword>
<dbReference type="KEGG" id="spu:594801"/>
<dbReference type="GO" id="GO:0000421">
    <property type="term" value="C:autophagosome membrane"/>
    <property type="evidence" value="ECO:0000318"/>
    <property type="project" value="GO_Central"/>
</dbReference>
<dbReference type="OMA" id="GPYKECG"/>
<evidence type="ECO:0000313" key="2">
    <source>
        <dbReference type="EnsemblMetazoa" id="XP_030839284"/>
    </source>
</evidence>
<organism evidence="2 3">
    <name type="scientific">Strongylocentrotus purpuratus</name>
    <name type="common">Purple sea urchin</name>
    <dbReference type="NCBI Taxonomy" id="7668"/>
    <lineage>
        <taxon>Eukaryota</taxon>
        <taxon>Metazoa</taxon>
        <taxon>Echinodermata</taxon>
        <taxon>Eleutherozoa</taxon>
        <taxon>Echinozoa</taxon>
        <taxon>Echinoidea</taxon>
        <taxon>Euechinoidea</taxon>
        <taxon>Echinacea</taxon>
        <taxon>Camarodonta</taxon>
        <taxon>Echinidea</taxon>
        <taxon>Strongylocentrotidae</taxon>
        <taxon>Strongylocentrotus</taxon>
    </lineage>
</organism>
<dbReference type="FunCoup" id="A0A7M7NPF0">
    <property type="interactions" value="546"/>
</dbReference>
<dbReference type="Proteomes" id="UP000007110">
    <property type="component" value="Unassembled WGS sequence"/>
</dbReference>
<dbReference type="PANTHER" id="PTHR15949:SF3">
    <property type="entry name" value="TESTIS-EXPRESSED PROTEIN 264"/>
    <property type="match status" value="1"/>
</dbReference>
<dbReference type="RefSeq" id="XP_030839284.1">
    <property type="nucleotide sequence ID" value="XM_030983424.1"/>
</dbReference>
<feature type="compositionally biased region" description="Low complexity" evidence="1">
    <location>
        <begin position="218"/>
        <end position="240"/>
    </location>
</feature>
<dbReference type="GO" id="GO:0005657">
    <property type="term" value="C:replication fork"/>
    <property type="evidence" value="ECO:0000318"/>
    <property type="project" value="GO_Central"/>
</dbReference>
<dbReference type="GO" id="GO:0106300">
    <property type="term" value="P:protein-DNA covalent cross-linking repair"/>
    <property type="evidence" value="ECO:0000318"/>
    <property type="project" value="GO_Central"/>
</dbReference>
<evidence type="ECO:0000256" key="1">
    <source>
        <dbReference type="SAM" id="MobiDB-lite"/>
    </source>
</evidence>
<proteinExistence type="predicted"/>
<dbReference type="EnsemblMetazoa" id="XM_030983424">
    <property type="protein sequence ID" value="XP_030839284"/>
    <property type="gene ID" value="LOC594801"/>
</dbReference>
<dbReference type="Gene3D" id="3.20.80.10">
    <property type="entry name" value="Regulatory factor, effector binding domain"/>
    <property type="match status" value="1"/>
</dbReference>
<evidence type="ECO:0008006" key="4">
    <source>
        <dbReference type="Google" id="ProtNLM"/>
    </source>
</evidence>
<feature type="compositionally biased region" description="Basic and acidic residues" evidence="1">
    <location>
        <begin position="200"/>
        <end position="213"/>
    </location>
</feature>
<accession>A0A7M7NPF0</accession>
<dbReference type="GO" id="GO:0005789">
    <property type="term" value="C:endoplasmic reticulum membrane"/>
    <property type="evidence" value="ECO:0000318"/>
    <property type="project" value="GO_Central"/>
</dbReference>
<dbReference type="OrthoDB" id="2140079at2759"/>
<dbReference type="CTD" id="51368"/>
<sequence length="259" mass="28670">MDPLLLGIIALVIALILTIALLVVHTGIFRQVDVNTGRPPIANVRVAYKFARGPYSECGPMFSEVASLAPDLRCIGVYFDDPQKVESYNQRYIVGTILSEGTSEVDKEVEARLVEHEFKLTNFPAVDHAVICSFPFIWTLSSYIATAKVWPQLGEYIEERKLCAHPAIEVYTGDEIQYMLPLSKQEDFYVEEAKKAKEEIAKSLQESDGKENESALPDDSTMTSSDGSDASSGSESSFEELSLKEGEMEEEPNASANEI</sequence>
<feature type="region of interest" description="Disordered" evidence="1">
    <location>
        <begin position="200"/>
        <end position="259"/>
    </location>
</feature>
<name>A0A7M7NPF0_STRPU</name>
<reference evidence="2" key="2">
    <citation type="submission" date="2021-01" db="UniProtKB">
        <authorList>
            <consortium name="EnsemblMetazoa"/>
        </authorList>
    </citation>
    <scope>IDENTIFICATION</scope>
</reference>
<dbReference type="AlphaFoldDB" id="A0A7M7NPF0"/>
<evidence type="ECO:0000313" key="3">
    <source>
        <dbReference type="Proteomes" id="UP000007110"/>
    </source>
</evidence>